<organism evidence="2">
    <name type="scientific">bioreactor metagenome</name>
    <dbReference type="NCBI Taxonomy" id="1076179"/>
    <lineage>
        <taxon>unclassified sequences</taxon>
        <taxon>metagenomes</taxon>
        <taxon>ecological metagenomes</taxon>
    </lineage>
</organism>
<feature type="compositionally biased region" description="Polar residues" evidence="1">
    <location>
        <begin position="122"/>
        <end position="133"/>
    </location>
</feature>
<dbReference type="AlphaFoldDB" id="A0A645EDJ0"/>
<feature type="compositionally biased region" description="Polar residues" evidence="1">
    <location>
        <begin position="99"/>
        <end position="109"/>
    </location>
</feature>
<accession>A0A645EDJ0</accession>
<evidence type="ECO:0000256" key="1">
    <source>
        <dbReference type="SAM" id="MobiDB-lite"/>
    </source>
</evidence>
<feature type="region of interest" description="Disordered" evidence="1">
    <location>
        <begin position="79"/>
        <end position="139"/>
    </location>
</feature>
<evidence type="ECO:0000313" key="2">
    <source>
        <dbReference type="EMBL" id="MPN00068.1"/>
    </source>
</evidence>
<comment type="caution">
    <text evidence="2">The sequence shown here is derived from an EMBL/GenBank/DDBJ whole genome shotgun (WGS) entry which is preliminary data.</text>
</comment>
<sequence>MGSSTHWQEAWPSRKVAAIPAAMANGLCRCSTNARATTIGQCHRYSEYERSPSHCADGKVVQIERSRWAPRIIMAPNTGMAARQPGHGVRPSKSRMERTISTNPENSKTAFARTPSARCLASKNTNPPASISQARAGRR</sequence>
<name>A0A645EDJ0_9ZZZZ</name>
<dbReference type="EMBL" id="VSSQ01046117">
    <property type="protein sequence ID" value="MPN00068.1"/>
    <property type="molecule type" value="Genomic_DNA"/>
</dbReference>
<reference evidence="2" key="1">
    <citation type="submission" date="2019-08" db="EMBL/GenBank/DDBJ databases">
        <authorList>
            <person name="Kucharzyk K."/>
            <person name="Murdoch R.W."/>
            <person name="Higgins S."/>
            <person name="Loffler F."/>
        </authorList>
    </citation>
    <scope>NUCLEOTIDE SEQUENCE</scope>
</reference>
<protein>
    <submittedName>
        <fullName evidence="2">Uncharacterized protein</fullName>
    </submittedName>
</protein>
<gene>
    <name evidence="2" type="ORF">SDC9_147262</name>
</gene>
<proteinExistence type="predicted"/>